<keyword evidence="1 9" id="KW-0479">Metal-binding</keyword>
<dbReference type="GO" id="GO:0005829">
    <property type="term" value="C:cytosol"/>
    <property type="evidence" value="ECO:0007669"/>
    <property type="project" value="TreeGrafter"/>
</dbReference>
<comment type="caution">
    <text evidence="11">The sequence shown here is derived from an EMBL/GenBank/DDBJ whole genome shotgun (WGS) entry which is preliminary data.</text>
</comment>
<evidence type="ECO:0000256" key="3">
    <source>
        <dbReference type="ARBA" id="ARBA00022763"/>
    </source>
</evidence>
<dbReference type="SUPFAM" id="SSF54211">
    <property type="entry name" value="Ribosomal protein S5 domain 2-like"/>
    <property type="match status" value="1"/>
</dbReference>
<evidence type="ECO:0000256" key="9">
    <source>
        <dbReference type="RuleBase" id="RU003555"/>
    </source>
</evidence>
<comment type="similarity">
    <text evidence="9">Belongs to the RecA family. RadA subfamily.</text>
</comment>
<dbReference type="GO" id="GO:0140664">
    <property type="term" value="F:ATP-dependent DNA damage sensor activity"/>
    <property type="evidence" value="ECO:0007669"/>
    <property type="project" value="InterPro"/>
</dbReference>
<keyword evidence="2 9" id="KW-0547">Nucleotide-binding</keyword>
<evidence type="ECO:0000313" key="11">
    <source>
        <dbReference type="EMBL" id="EKD29452.1"/>
    </source>
</evidence>
<keyword evidence="9" id="KW-0862">Zinc</keyword>
<dbReference type="SUPFAM" id="SSF52540">
    <property type="entry name" value="P-loop containing nucleoside triphosphate hydrolases"/>
    <property type="match status" value="1"/>
</dbReference>
<keyword evidence="3 9" id="KW-0227">DNA damage</keyword>
<dbReference type="NCBIfam" id="TIGR00416">
    <property type="entry name" value="sms"/>
    <property type="match status" value="1"/>
</dbReference>
<evidence type="ECO:0000256" key="6">
    <source>
        <dbReference type="ARBA" id="ARBA00022840"/>
    </source>
</evidence>
<dbReference type="InterPro" id="IPR020588">
    <property type="entry name" value="RecA_ATP-bd"/>
</dbReference>
<sequence length="370" mass="40719">MFRCRECGATSQKWQGKCPACGEWSTLDEETSLSKSKKQAIGKTQEVFQILEARESITKVQLRSNELNTVLGDGLTPGSLILLSGEPGIGKSTLALQIADWYSGKENTAVYVSAEENIHQISDRAHRLGIANEHIRIFTAHTLEDILETLEKDNSGLIVIDSISMISSLDVSSQSGSITQIRYVTEVFMEFSKRTGRSIILIGHVTKEGTISGPKILEHLVDTVLFLEGSKYEDYRILRALKNRFGPTDEIGLFRMAEKGLIDIANPGLEFIDKENEYLSGSALGITLEGNRPIVIEIEALSTYTKFGYPKRSARGIQNGKVDLLIAVLSKWSDTKLESYDVYVNVARGLSISEPGIDLATVAAIISSKK</sequence>
<dbReference type="GO" id="GO:0008270">
    <property type="term" value="F:zinc ion binding"/>
    <property type="evidence" value="ECO:0007669"/>
    <property type="project" value="UniProtKB-KW"/>
</dbReference>
<reference evidence="11" key="1">
    <citation type="journal article" date="2012" name="Science">
        <title>Fermentation, hydrogen, and sulfur metabolism in multiple uncultivated bacterial phyla.</title>
        <authorList>
            <person name="Wrighton K.C."/>
            <person name="Thomas B.C."/>
            <person name="Sharon I."/>
            <person name="Miller C.S."/>
            <person name="Castelle C.J."/>
            <person name="VerBerkmoes N.C."/>
            <person name="Wilkins M.J."/>
            <person name="Hettich R.L."/>
            <person name="Lipton M.S."/>
            <person name="Williams K.H."/>
            <person name="Long P.E."/>
            <person name="Banfield J.F."/>
        </authorList>
    </citation>
    <scope>NUCLEOTIDE SEQUENCE [LARGE SCALE GENOMIC DNA]</scope>
</reference>
<dbReference type="GO" id="GO:0000725">
    <property type="term" value="P:recombinational repair"/>
    <property type="evidence" value="ECO:0007669"/>
    <property type="project" value="TreeGrafter"/>
</dbReference>
<evidence type="ECO:0000259" key="10">
    <source>
        <dbReference type="PROSITE" id="PS50162"/>
    </source>
</evidence>
<dbReference type="InterPro" id="IPR020568">
    <property type="entry name" value="Ribosomal_Su5_D2-typ_SF"/>
</dbReference>
<evidence type="ECO:0000256" key="5">
    <source>
        <dbReference type="ARBA" id="ARBA00022801"/>
    </source>
</evidence>
<evidence type="ECO:0000256" key="4">
    <source>
        <dbReference type="ARBA" id="ARBA00022771"/>
    </source>
</evidence>
<dbReference type="PROSITE" id="PS50162">
    <property type="entry name" value="RECA_2"/>
    <property type="match status" value="1"/>
</dbReference>
<dbReference type="InterPro" id="IPR003593">
    <property type="entry name" value="AAA+_ATPase"/>
</dbReference>
<dbReference type="PRINTS" id="PR01874">
    <property type="entry name" value="DNAREPAIRADA"/>
</dbReference>
<dbReference type="Pfam" id="PF13481">
    <property type="entry name" value="AAA_25"/>
    <property type="match status" value="1"/>
</dbReference>
<evidence type="ECO:0000256" key="1">
    <source>
        <dbReference type="ARBA" id="ARBA00022723"/>
    </source>
</evidence>
<dbReference type="GO" id="GO:0005524">
    <property type="term" value="F:ATP binding"/>
    <property type="evidence" value="ECO:0007669"/>
    <property type="project" value="UniProtKB-UniRule"/>
</dbReference>
<dbReference type="Gene3D" id="3.40.50.300">
    <property type="entry name" value="P-loop containing nucleotide triphosphate hydrolases"/>
    <property type="match status" value="1"/>
</dbReference>
<evidence type="ECO:0000256" key="7">
    <source>
        <dbReference type="ARBA" id="ARBA00023204"/>
    </source>
</evidence>
<keyword evidence="4 9" id="KW-0863">Zinc-finger</keyword>
<feature type="domain" description="RecA family profile 1" evidence="10">
    <location>
        <begin position="56"/>
        <end position="205"/>
    </location>
</feature>
<accession>K1XW21</accession>
<dbReference type="InterPro" id="IPR041166">
    <property type="entry name" value="Rubredoxin_2"/>
</dbReference>
<dbReference type="Pfam" id="PF18073">
    <property type="entry name" value="Zn_ribbon_LapB"/>
    <property type="match status" value="1"/>
</dbReference>
<keyword evidence="5" id="KW-0378">Hydrolase</keyword>
<dbReference type="GO" id="GO:0016787">
    <property type="term" value="F:hydrolase activity"/>
    <property type="evidence" value="ECO:0007669"/>
    <property type="project" value="UniProtKB-KW"/>
</dbReference>
<comment type="function">
    <text evidence="9">DNA-dependent ATPase involved in processing of recombination intermediates, plays a role in repairing DNA breaks. Stimulates the branch migration of RecA-mediated strand transfer reactions, allowing the 3' invading strand to extend heteroduplex DNA faster. Binds ssDNA in the presence of ADP but not other nucleotides, has ATPase activity that is stimulated by ssDNA and various branched DNA structures, but inhibited by SSB. Does not have RecA's homology-searching function.</text>
</comment>
<dbReference type="PANTHER" id="PTHR32472:SF10">
    <property type="entry name" value="DNA REPAIR PROTEIN RADA-LIKE PROTEIN"/>
    <property type="match status" value="1"/>
</dbReference>
<dbReference type="SMART" id="SM00382">
    <property type="entry name" value="AAA"/>
    <property type="match status" value="1"/>
</dbReference>
<evidence type="ECO:0000256" key="2">
    <source>
        <dbReference type="ARBA" id="ARBA00022741"/>
    </source>
</evidence>
<evidence type="ECO:0000256" key="8">
    <source>
        <dbReference type="NCBIfam" id="TIGR00416"/>
    </source>
</evidence>
<feature type="non-terminal residue" evidence="11">
    <location>
        <position position="370"/>
    </location>
</feature>
<dbReference type="InterPro" id="IPR027417">
    <property type="entry name" value="P-loop_NTPase"/>
</dbReference>
<dbReference type="GO" id="GO:0003684">
    <property type="term" value="F:damaged DNA binding"/>
    <property type="evidence" value="ECO:0007669"/>
    <property type="project" value="InterPro"/>
</dbReference>
<gene>
    <name evidence="11" type="ORF">ACD_78C00404G0003</name>
</gene>
<keyword evidence="6 9" id="KW-0067">ATP-binding</keyword>
<protein>
    <recommendedName>
        <fullName evidence="8 9">DNA repair protein RadA</fullName>
    </recommendedName>
</protein>
<organism evidence="11">
    <name type="scientific">uncultured bacterium</name>
    <name type="common">gcode 4</name>
    <dbReference type="NCBI Taxonomy" id="1234023"/>
    <lineage>
        <taxon>Bacteria</taxon>
        <taxon>environmental samples</taxon>
    </lineage>
</organism>
<proteinExistence type="inferred from homology"/>
<name>K1XW21_9BACT</name>
<dbReference type="PANTHER" id="PTHR32472">
    <property type="entry name" value="DNA REPAIR PROTEIN RADA"/>
    <property type="match status" value="1"/>
</dbReference>
<dbReference type="InterPro" id="IPR004504">
    <property type="entry name" value="DNA_repair_RadA"/>
</dbReference>
<dbReference type="AlphaFoldDB" id="K1XW21"/>
<keyword evidence="9" id="KW-0238">DNA-binding</keyword>
<keyword evidence="7 9" id="KW-0234">DNA repair</keyword>
<dbReference type="EMBL" id="AMFJ01034404">
    <property type="protein sequence ID" value="EKD29452.1"/>
    <property type="molecule type" value="Genomic_DNA"/>
</dbReference>